<dbReference type="EMBL" id="FMZV01000001">
    <property type="protein sequence ID" value="SDC08237.1"/>
    <property type="molecule type" value="Genomic_DNA"/>
</dbReference>
<proteinExistence type="predicted"/>
<dbReference type="SMART" id="SM00855">
    <property type="entry name" value="PGAM"/>
    <property type="match status" value="1"/>
</dbReference>
<dbReference type="Proteomes" id="UP000199628">
    <property type="component" value="Unassembled WGS sequence"/>
</dbReference>
<evidence type="ECO:0000313" key="2">
    <source>
        <dbReference type="Proteomes" id="UP000199628"/>
    </source>
</evidence>
<dbReference type="InterPro" id="IPR013078">
    <property type="entry name" value="His_Pase_superF_clade-1"/>
</dbReference>
<dbReference type="OrthoDB" id="9783269at2"/>
<dbReference type="Gene3D" id="3.40.50.1240">
    <property type="entry name" value="Phosphoglycerate mutase-like"/>
    <property type="match status" value="1"/>
</dbReference>
<gene>
    <name evidence="1" type="ORF">SAMN04488239_101172</name>
</gene>
<dbReference type="GO" id="GO:0016791">
    <property type="term" value="F:phosphatase activity"/>
    <property type="evidence" value="ECO:0007669"/>
    <property type="project" value="TreeGrafter"/>
</dbReference>
<evidence type="ECO:0000313" key="1">
    <source>
        <dbReference type="EMBL" id="SDC08237.1"/>
    </source>
</evidence>
<protein>
    <submittedName>
        <fullName evidence="1">Probable phosphoglycerate mutase</fullName>
    </submittedName>
</protein>
<dbReference type="RefSeq" id="WP_093027296.1">
    <property type="nucleotide sequence ID" value="NZ_FMZV01000001.1"/>
</dbReference>
<dbReference type="InterPro" id="IPR050275">
    <property type="entry name" value="PGM_Phosphatase"/>
</dbReference>
<name>A0A1G6IP18_9RHOB</name>
<sequence>MSREYRQHVFTPPKGAADLLLIRHGESLAARPGVAFPTRDGHGDPALHPTGEAQARAVGERLKSEPLAAIYVTTLQRTHQTAAPLAAHLGLKPIVEPDLREVFLGDWDTGEYRIRAANRDPAFLLAQDRQEWGEIPGAETTAQLHARVRSGLFRIAGRHPDQRVAVFVHGGVIGAALAMACGAQPFAFNGAQNGSVSRLVVHGERMMILGFNDTAHLA</sequence>
<dbReference type="PANTHER" id="PTHR48100">
    <property type="entry name" value="BROAD-SPECIFICITY PHOSPHATASE YOR283W-RELATED"/>
    <property type="match status" value="1"/>
</dbReference>
<dbReference type="SUPFAM" id="SSF53254">
    <property type="entry name" value="Phosphoglycerate mutase-like"/>
    <property type="match status" value="1"/>
</dbReference>
<dbReference type="InterPro" id="IPR029033">
    <property type="entry name" value="His_PPase_superfam"/>
</dbReference>
<keyword evidence="2" id="KW-1185">Reference proteome</keyword>
<dbReference type="CDD" id="cd07067">
    <property type="entry name" value="HP_PGM_like"/>
    <property type="match status" value="1"/>
</dbReference>
<dbReference type="STRING" id="639004.SAMN04488239_101172"/>
<dbReference type="GO" id="GO:0005737">
    <property type="term" value="C:cytoplasm"/>
    <property type="evidence" value="ECO:0007669"/>
    <property type="project" value="TreeGrafter"/>
</dbReference>
<accession>A0A1G6IP18</accession>
<dbReference type="PANTHER" id="PTHR48100:SF1">
    <property type="entry name" value="HISTIDINE PHOSPHATASE FAMILY PROTEIN-RELATED"/>
    <property type="match status" value="1"/>
</dbReference>
<dbReference type="Pfam" id="PF00300">
    <property type="entry name" value="His_Phos_1"/>
    <property type="match status" value="1"/>
</dbReference>
<organism evidence="1 2">
    <name type="scientific">Ruegeria marina</name>
    <dbReference type="NCBI Taxonomy" id="639004"/>
    <lineage>
        <taxon>Bacteria</taxon>
        <taxon>Pseudomonadati</taxon>
        <taxon>Pseudomonadota</taxon>
        <taxon>Alphaproteobacteria</taxon>
        <taxon>Rhodobacterales</taxon>
        <taxon>Roseobacteraceae</taxon>
        <taxon>Ruegeria</taxon>
    </lineage>
</organism>
<reference evidence="2" key="1">
    <citation type="submission" date="2016-10" db="EMBL/GenBank/DDBJ databases">
        <authorList>
            <person name="Varghese N."/>
            <person name="Submissions S."/>
        </authorList>
    </citation>
    <scope>NUCLEOTIDE SEQUENCE [LARGE SCALE GENOMIC DNA]</scope>
    <source>
        <strain evidence="2">CGMCC 1.9108</strain>
    </source>
</reference>
<dbReference type="AlphaFoldDB" id="A0A1G6IP18"/>